<keyword evidence="9" id="KW-0106">Calcium</keyword>
<keyword evidence="3" id="KW-1003">Cell membrane</keyword>
<dbReference type="OMA" id="IIEPNDC"/>
<dbReference type="GO" id="GO:0046872">
    <property type="term" value="F:metal ion binding"/>
    <property type="evidence" value="ECO:0007669"/>
    <property type="project" value="UniProtKB-KW"/>
</dbReference>
<dbReference type="Gene3D" id="3.40.50.410">
    <property type="entry name" value="von Willebrand factor, type A domain"/>
    <property type="match status" value="1"/>
</dbReference>
<comment type="similarity">
    <text evidence="2 18">Belongs to the integrin beta chain family.</text>
</comment>
<feature type="disulfide bond" evidence="17">
    <location>
        <begin position="507"/>
        <end position="512"/>
    </location>
</feature>
<dbReference type="SUPFAM" id="SSF53300">
    <property type="entry name" value="vWA-like"/>
    <property type="match status" value="1"/>
</dbReference>
<dbReference type="InterPro" id="IPR057073">
    <property type="entry name" value="EGF_integrin_2"/>
</dbReference>
<keyword evidence="5 18" id="KW-0812">Transmembrane</keyword>
<dbReference type="GO" id="GO:0098609">
    <property type="term" value="P:cell-cell adhesion"/>
    <property type="evidence" value="ECO:0000318"/>
    <property type="project" value="GO_Central"/>
</dbReference>
<feature type="disulfide bond" evidence="17">
    <location>
        <begin position="155"/>
        <end position="161"/>
    </location>
</feature>
<dbReference type="FunFam" id="2.10.25.10:FF:000036">
    <property type="entry name" value="Integrin beta"/>
    <property type="match status" value="1"/>
</dbReference>
<dbReference type="Pfam" id="PF08725">
    <property type="entry name" value="Integrin_b_cyt"/>
    <property type="match status" value="1"/>
</dbReference>
<gene>
    <name evidence="23" type="ORF">NEMVEDRAFT_v1g91193</name>
</gene>
<dbReference type="Proteomes" id="UP000001593">
    <property type="component" value="Unassembled WGS sequence"/>
</dbReference>
<dbReference type="Pfam" id="PF18372">
    <property type="entry name" value="I-EGF_1"/>
    <property type="match status" value="1"/>
</dbReference>
<evidence type="ECO:0000259" key="20">
    <source>
        <dbReference type="SMART" id="SM00187"/>
    </source>
</evidence>
<proteinExistence type="inferred from homology"/>
<keyword evidence="8" id="KW-0677">Repeat</keyword>
<feature type="disulfide bond" evidence="17">
    <location>
        <begin position="7"/>
        <end position="16"/>
    </location>
</feature>
<keyword evidence="6" id="KW-0479">Metal-binding</keyword>
<keyword evidence="13 18" id="KW-0401">Integrin</keyword>
<feature type="disulfide bond" evidence="17">
    <location>
        <begin position="19"/>
        <end position="28"/>
    </location>
</feature>
<feature type="disulfide bond" evidence="17">
    <location>
        <begin position="492"/>
        <end position="505"/>
    </location>
</feature>
<dbReference type="AlphaFoldDB" id="A7RRW0"/>
<dbReference type="Pfam" id="PF07965">
    <property type="entry name" value="Integrin_B_tail"/>
    <property type="match status" value="1"/>
</dbReference>
<feature type="disulfide bond" evidence="17">
    <location>
        <begin position="487"/>
        <end position="520"/>
    </location>
</feature>
<dbReference type="SMART" id="SM01242">
    <property type="entry name" value="Integrin_B_tail"/>
    <property type="match status" value="1"/>
</dbReference>
<dbReference type="STRING" id="45351.A7RRW0"/>
<dbReference type="Pfam" id="PF00362">
    <property type="entry name" value="Integrin_beta"/>
    <property type="match status" value="1"/>
</dbReference>
<dbReference type="GO" id="GO:0016477">
    <property type="term" value="P:cell migration"/>
    <property type="evidence" value="ECO:0000318"/>
    <property type="project" value="GO_Central"/>
</dbReference>
<dbReference type="SUPFAM" id="SSF103575">
    <property type="entry name" value="Plexin repeat"/>
    <property type="match status" value="1"/>
</dbReference>
<evidence type="ECO:0000256" key="2">
    <source>
        <dbReference type="ARBA" id="ARBA00007449"/>
    </source>
</evidence>
<dbReference type="PROSITE" id="PS00243">
    <property type="entry name" value="I_EGF_1"/>
    <property type="match status" value="2"/>
</dbReference>
<feature type="disulfide bond" evidence="17">
    <location>
        <begin position="209"/>
        <end position="252"/>
    </location>
</feature>
<feature type="disulfide bond" evidence="17">
    <location>
        <begin position="354"/>
        <end position="365"/>
    </location>
</feature>
<evidence type="ECO:0000259" key="22">
    <source>
        <dbReference type="SMART" id="SM01242"/>
    </source>
</evidence>
<accession>A7RRW0</accession>
<comment type="subcellular location">
    <subcellularLocation>
        <location evidence="1 18">Cell membrane</location>
        <topology evidence="1 18">Single-pass type I membrane protein</topology>
    </subcellularLocation>
</comment>
<feature type="disulfide bond" evidence="17">
    <location>
        <begin position="439"/>
        <end position="479"/>
    </location>
</feature>
<evidence type="ECO:0000256" key="19">
    <source>
        <dbReference type="SAM" id="Phobius"/>
    </source>
</evidence>
<evidence type="ECO:0000256" key="12">
    <source>
        <dbReference type="ARBA" id="ARBA00022989"/>
    </source>
</evidence>
<dbReference type="GO" id="GO:0009986">
    <property type="term" value="C:cell surface"/>
    <property type="evidence" value="ECO:0000318"/>
    <property type="project" value="GO_Central"/>
</dbReference>
<dbReference type="InterPro" id="IPR040622">
    <property type="entry name" value="EGF_integrin_1"/>
</dbReference>
<evidence type="ECO:0000256" key="13">
    <source>
        <dbReference type="ARBA" id="ARBA00023037"/>
    </source>
</evidence>
<dbReference type="HOGENOM" id="CLU_011772_1_0_1"/>
<dbReference type="SUPFAM" id="SSF57196">
    <property type="entry name" value="EGF/Laminin"/>
    <property type="match status" value="2"/>
</dbReference>
<feature type="disulfide bond" evidence="17">
    <location>
        <begin position="528"/>
        <end position="533"/>
    </location>
</feature>
<dbReference type="InterPro" id="IPR033760">
    <property type="entry name" value="Integrin_beta_N"/>
</dbReference>
<sequence length="757" mass="83663">CLSQSTCNECISKPSCAWCSQEVTPSRCDTYLRLKGYGCREENISNPQSIFSETKNDPVGATIQVTPQRVTLKLRPGIPSILPVTIRPAENYPVDLYYLMDMSWSMENDLDNLKKLAGKIAESMKNITKNFKLGFGSFVDKTVSPYVRTELTKPCSDTSECVASYGFKHILPLVRNDTMFKEKVNEQKISGNLDEPEGGFDALMQVAVCDQQIGWSVNGTSRRLVVFVTDAPFHLAGDGKLGGIVTPNDGQCHLSNSGVYTKSDELDYPSIAQLHEKLLQKQIQPIFAVTGNVTDLYLGLSNSWDDLGATTGVLAEDSGNVVQLIKNSYEKIASTVKLSYKAPPGISVSYSGTCKDGQPVVNGECTGVGIGQKVKFDVSVTLDRCTEDVQKYKSFPIRVPGFGLLNVDLEFICSCQCDGKDFREENSTRCSSGNGTYACGQCQCHKGRYGELCECDNPFDKKTDVTKCKATNATDEPPCSGQGQCICGKCVCNRDPRGRIYGDKCQCNDFSCQEHQGLVCGGNERGVCDCGVCKCKDVYVGVNCGQRNCSLLDFECRKDKGSPVCGGPDRGTCECGKCKCNRKYTGQYCEECPSCEGGICSRSKDCILCTKFEKKSLDDCKKLNRCEPIVQSVEFVDKIETLTAKGLYRCEGARDKCTYYFTYDKRADGKTYDLYVQEKQDCPEPAPILAIVLGVVGGILLIGLLLLLIGKIMVSMVDRIEYKKFERDRMRSKWHREKNPLYKEAKTTFENPTYAGR</sequence>
<keyword evidence="11 18" id="KW-0130">Cell adhesion</keyword>
<dbReference type="Gene3D" id="1.20.5.100">
    <property type="entry name" value="Cytochrome c1, transmembrane anchor, C-terminal"/>
    <property type="match status" value="1"/>
</dbReference>
<dbReference type="SMART" id="SM00187">
    <property type="entry name" value="INB"/>
    <property type="match status" value="1"/>
</dbReference>
<feature type="disulfide bond" evidence="17">
    <location>
        <begin position="580"/>
        <end position="589"/>
    </location>
</feature>
<evidence type="ECO:0000256" key="9">
    <source>
        <dbReference type="ARBA" id="ARBA00022837"/>
    </source>
</evidence>
<keyword evidence="12 19" id="KW-1133">Transmembrane helix</keyword>
<evidence type="ECO:0000256" key="10">
    <source>
        <dbReference type="ARBA" id="ARBA00022842"/>
    </source>
</evidence>
<feature type="disulfide bond" evidence="17">
    <location>
        <begin position="430"/>
        <end position="442"/>
    </location>
</feature>
<evidence type="ECO:0000256" key="3">
    <source>
        <dbReference type="ARBA" id="ARBA00022475"/>
    </source>
</evidence>
<feature type="disulfide bond" evidence="17">
    <location>
        <begin position="444"/>
        <end position="453"/>
    </location>
</feature>
<evidence type="ECO:0000313" key="24">
    <source>
        <dbReference type="Proteomes" id="UP000001593"/>
    </source>
</evidence>
<dbReference type="GO" id="GO:0008305">
    <property type="term" value="C:integrin complex"/>
    <property type="evidence" value="ECO:0000318"/>
    <property type="project" value="GO_Central"/>
</dbReference>
<feature type="domain" description="Integrin beta subunit tail" evidence="22">
    <location>
        <begin position="600"/>
        <end position="687"/>
    </location>
</feature>
<dbReference type="GO" id="GO:0005925">
    <property type="term" value="C:focal adhesion"/>
    <property type="evidence" value="ECO:0000318"/>
    <property type="project" value="GO_Central"/>
</dbReference>
<dbReference type="GO" id="GO:0005178">
    <property type="term" value="F:integrin binding"/>
    <property type="evidence" value="ECO:0000318"/>
    <property type="project" value="GO_Central"/>
</dbReference>
<evidence type="ECO:0000256" key="11">
    <source>
        <dbReference type="ARBA" id="ARBA00022889"/>
    </source>
</evidence>
<dbReference type="Gene3D" id="2.60.40.1510">
    <property type="entry name" value="ntegrin, alpha v. Chain A, domain 3"/>
    <property type="match status" value="1"/>
</dbReference>
<feature type="transmembrane region" description="Helical" evidence="19">
    <location>
        <begin position="688"/>
        <end position="709"/>
    </location>
</feature>
<evidence type="ECO:0000256" key="17">
    <source>
        <dbReference type="PIRSR" id="PIRSR002512-1"/>
    </source>
</evidence>
<evidence type="ECO:0000256" key="4">
    <source>
        <dbReference type="ARBA" id="ARBA00022536"/>
    </source>
</evidence>
<evidence type="ECO:0000256" key="7">
    <source>
        <dbReference type="ARBA" id="ARBA00022729"/>
    </source>
</evidence>
<name>A7RRW0_NEMVE</name>
<evidence type="ECO:0000256" key="16">
    <source>
        <dbReference type="ARBA" id="ARBA00023180"/>
    </source>
</evidence>
<reference evidence="23 24" key="1">
    <citation type="journal article" date="2007" name="Science">
        <title>Sea anemone genome reveals ancestral eumetazoan gene repertoire and genomic organization.</title>
        <authorList>
            <person name="Putnam N.H."/>
            <person name="Srivastava M."/>
            <person name="Hellsten U."/>
            <person name="Dirks B."/>
            <person name="Chapman J."/>
            <person name="Salamov A."/>
            <person name="Terry A."/>
            <person name="Shapiro H."/>
            <person name="Lindquist E."/>
            <person name="Kapitonov V.V."/>
            <person name="Jurka J."/>
            <person name="Genikhovich G."/>
            <person name="Grigoriev I.V."/>
            <person name="Lucas S.M."/>
            <person name="Steele R.E."/>
            <person name="Finnerty J.R."/>
            <person name="Technau U."/>
            <person name="Martindale M.Q."/>
            <person name="Rokhsar D.S."/>
        </authorList>
    </citation>
    <scope>NUCLEOTIDE SEQUENCE [LARGE SCALE GENOMIC DNA]</scope>
    <source>
        <strain evidence="24">CH2 X CH6</strain>
    </source>
</reference>
<feature type="disulfide bond" evidence="17">
    <location>
        <begin position="606"/>
        <end position="682"/>
    </location>
</feature>
<evidence type="ECO:0000313" key="23">
    <source>
        <dbReference type="EMBL" id="EDO45831.1"/>
    </source>
</evidence>
<evidence type="ECO:0000256" key="14">
    <source>
        <dbReference type="ARBA" id="ARBA00023136"/>
    </source>
</evidence>
<feature type="disulfide bond" evidence="17">
    <location>
        <begin position="485"/>
        <end position="490"/>
    </location>
</feature>
<dbReference type="Pfam" id="PF23105">
    <property type="entry name" value="EGF_integrin"/>
    <property type="match status" value="1"/>
</dbReference>
<evidence type="ECO:0000256" key="8">
    <source>
        <dbReference type="ARBA" id="ARBA00022737"/>
    </source>
</evidence>
<dbReference type="PIRSF" id="PIRSF002512">
    <property type="entry name" value="Integrin_B"/>
    <property type="match status" value="1"/>
</dbReference>
<dbReference type="EMBL" id="DS469532">
    <property type="protein sequence ID" value="EDO45831.1"/>
    <property type="molecule type" value="Genomic_DNA"/>
</dbReference>
<feature type="disulfide bond" evidence="17">
    <location>
        <begin position="573"/>
        <end position="578"/>
    </location>
</feature>
<feature type="disulfide bond" evidence="17">
    <location>
        <begin position="10"/>
        <end position="39"/>
    </location>
</feature>
<dbReference type="SUPFAM" id="SSF69687">
    <property type="entry name" value="Integrin beta tail domain"/>
    <property type="match status" value="1"/>
</dbReference>
<dbReference type="eggNOG" id="KOG1226">
    <property type="taxonomic scope" value="Eukaryota"/>
</dbReference>
<dbReference type="InterPro" id="IPR012896">
    <property type="entry name" value="Integrin_bsu_tail"/>
</dbReference>
<feature type="disulfide bond" evidence="17">
    <location>
        <begin position="600"/>
        <end position="609"/>
    </location>
</feature>
<feature type="domain" description="Integrin beta subunit cytoplasmic" evidence="21">
    <location>
        <begin position="711"/>
        <end position="757"/>
    </location>
</feature>
<dbReference type="Pfam" id="PF17205">
    <property type="entry name" value="PSI_integrin"/>
    <property type="match status" value="1"/>
</dbReference>
<dbReference type="SMART" id="SM01241">
    <property type="entry name" value="Integrin_b_cyt"/>
    <property type="match status" value="1"/>
</dbReference>
<dbReference type="PANTHER" id="PTHR10082">
    <property type="entry name" value="INTEGRIN BETA SUBUNIT"/>
    <property type="match status" value="1"/>
</dbReference>
<dbReference type="InterPro" id="IPR036349">
    <property type="entry name" value="Integrin_bsu_tail_dom_sf"/>
</dbReference>
<evidence type="ECO:0000256" key="18">
    <source>
        <dbReference type="RuleBase" id="RU000633"/>
    </source>
</evidence>
<dbReference type="InParanoid" id="A7RRW0"/>
<dbReference type="InterPro" id="IPR057243">
    <property type="entry name" value="Integrin_I-EGF_CS"/>
</dbReference>
<feature type="disulfide bond" evidence="17">
    <location>
        <begin position="530"/>
        <end position="565"/>
    </location>
</feature>
<dbReference type="GO" id="GO:0007229">
    <property type="term" value="P:integrin-mediated signaling pathway"/>
    <property type="evidence" value="ECO:0000318"/>
    <property type="project" value="GO_Central"/>
</dbReference>
<feature type="non-terminal residue" evidence="23">
    <location>
        <position position="1"/>
    </location>
</feature>
<dbReference type="GO" id="GO:0033627">
    <property type="term" value="P:cell adhesion mediated by integrin"/>
    <property type="evidence" value="ECO:0000318"/>
    <property type="project" value="GO_Central"/>
</dbReference>
<keyword evidence="14 19" id="KW-0472">Membrane</keyword>
<dbReference type="InterPro" id="IPR036465">
    <property type="entry name" value="vWFA_dom_sf"/>
</dbReference>
<keyword evidence="16" id="KW-0325">Glycoprotein</keyword>
<dbReference type="FunFam" id="3.40.50.410:FF:000002">
    <property type="entry name" value="Integrin beta"/>
    <property type="match status" value="1"/>
</dbReference>
<dbReference type="Gene3D" id="2.10.25.10">
    <property type="entry name" value="Laminin"/>
    <property type="match status" value="4"/>
</dbReference>
<keyword evidence="24" id="KW-1185">Reference proteome</keyword>
<evidence type="ECO:0000256" key="5">
    <source>
        <dbReference type="ARBA" id="ARBA00022692"/>
    </source>
</evidence>
<dbReference type="InterPro" id="IPR002369">
    <property type="entry name" value="Integrin_bsu_VWA"/>
</dbReference>
<evidence type="ECO:0000256" key="15">
    <source>
        <dbReference type="ARBA" id="ARBA00023157"/>
    </source>
</evidence>
<dbReference type="GO" id="GO:0007160">
    <property type="term" value="P:cell-matrix adhesion"/>
    <property type="evidence" value="ECO:0000318"/>
    <property type="project" value="GO_Central"/>
</dbReference>
<dbReference type="PhylomeDB" id="A7RRW0"/>
<keyword evidence="7" id="KW-0732">Signal</keyword>
<feature type="disulfide bond" evidence="17">
    <location>
        <begin position="413"/>
        <end position="417"/>
    </location>
</feature>
<dbReference type="PROSITE" id="PS52047">
    <property type="entry name" value="I_EGF_2"/>
    <property type="match status" value="1"/>
</dbReference>
<dbReference type="InterPro" id="IPR032695">
    <property type="entry name" value="Integrin_dom_sf"/>
</dbReference>
<evidence type="ECO:0000256" key="1">
    <source>
        <dbReference type="ARBA" id="ARBA00004251"/>
    </source>
</evidence>
<keyword evidence="4" id="KW-0245">EGF-like domain</keyword>
<keyword evidence="10" id="KW-0460">Magnesium</keyword>
<feature type="disulfide bond" evidence="17">
    <location>
        <begin position="535"/>
        <end position="544"/>
    </location>
</feature>
<feature type="domain" description="Integrin beta subunit VWA" evidence="20">
    <location>
        <begin position="6"/>
        <end position="415"/>
    </location>
</feature>
<dbReference type="PRINTS" id="PR01186">
    <property type="entry name" value="INTEGRINB"/>
</dbReference>
<dbReference type="SUPFAM" id="SSF69179">
    <property type="entry name" value="Integrin domains"/>
    <property type="match status" value="1"/>
</dbReference>
<dbReference type="PANTHER" id="PTHR10082:SF60">
    <property type="entry name" value="INTEGRIN BETA-PS"/>
    <property type="match status" value="1"/>
</dbReference>
<organism evidence="23 24">
    <name type="scientific">Nematostella vectensis</name>
    <name type="common">Starlet sea anemone</name>
    <dbReference type="NCBI Taxonomy" id="45351"/>
    <lineage>
        <taxon>Eukaryota</taxon>
        <taxon>Metazoa</taxon>
        <taxon>Cnidaria</taxon>
        <taxon>Anthozoa</taxon>
        <taxon>Hexacorallia</taxon>
        <taxon>Actiniaria</taxon>
        <taxon>Edwardsiidae</taxon>
        <taxon>Nematostella</taxon>
    </lineage>
</organism>
<evidence type="ECO:0000256" key="6">
    <source>
        <dbReference type="ARBA" id="ARBA00022723"/>
    </source>
</evidence>
<keyword evidence="15 17" id="KW-1015">Disulfide bond</keyword>
<evidence type="ECO:0000259" key="21">
    <source>
        <dbReference type="SMART" id="SM01241"/>
    </source>
</evidence>
<dbReference type="InterPro" id="IPR015812">
    <property type="entry name" value="Integrin_bsu"/>
</dbReference>
<dbReference type="InterPro" id="IPR014836">
    <property type="entry name" value="Integrin_bsu_cyt_dom"/>
</dbReference>
<protein>
    <recommendedName>
        <fullName evidence="18">Integrin beta</fullName>
    </recommendedName>
</protein>